<evidence type="ECO:0000259" key="2">
    <source>
        <dbReference type="PROSITE" id="PS50110"/>
    </source>
</evidence>
<feature type="domain" description="Response regulatory" evidence="2">
    <location>
        <begin position="25"/>
        <end position="138"/>
    </location>
</feature>
<name>A0A1I7NU48_9HYPH</name>
<dbReference type="SUPFAM" id="SSF52172">
    <property type="entry name" value="CheY-like"/>
    <property type="match status" value="1"/>
</dbReference>
<evidence type="ECO:0000313" key="4">
    <source>
        <dbReference type="Proteomes" id="UP000199423"/>
    </source>
</evidence>
<dbReference type="InterPro" id="IPR011006">
    <property type="entry name" value="CheY-like_superfamily"/>
</dbReference>
<gene>
    <name evidence="3" type="ORF">SAMN04488557_3521</name>
</gene>
<dbReference type="RefSeq" id="WP_092869185.1">
    <property type="nucleotide sequence ID" value="NZ_FPCH01000003.1"/>
</dbReference>
<keyword evidence="1" id="KW-0597">Phosphoprotein</keyword>
<keyword evidence="4" id="KW-1185">Reference proteome</keyword>
<organism evidence="3 4">
    <name type="scientific">Hyphomicrobium facile</name>
    <dbReference type="NCBI Taxonomy" id="51670"/>
    <lineage>
        <taxon>Bacteria</taxon>
        <taxon>Pseudomonadati</taxon>
        <taxon>Pseudomonadota</taxon>
        <taxon>Alphaproteobacteria</taxon>
        <taxon>Hyphomicrobiales</taxon>
        <taxon>Hyphomicrobiaceae</taxon>
        <taxon>Hyphomicrobium</taxon>
    </lineage>
</organism>
<dbReference type="GO" id="GO:0000160">
    <property type="term" value="P:phosphorelay signal transduction system"/>
    <property type="evidence" value="ECO:0007669"/>
    <property type="project" value="InterPro"/>
</dbReference>
<proteinExistence type="predicted"/>
<dbReference type="Gene3D" id="3.40.50.2300">
    <property type="match status" value="1"/>
</dbReference>
<dbReference type="STRING" id="51670.SAMN04488557_3521"/>
<evidence type="ECO:0000313" key="3">
    <source>
        <dbReference type="EMBL" id="SFV38118.1"/>
    </source>
</evidence>
<sequence>MSTTRPATAIGCAPLASAGLSTRPLIAVIEDDYRSSMALSMLIDDWGYSCIAARSCLEAVQTLGHRLTNVSAIITDIEIEGEMRGVNDALALATMIGHPVPTIITTGHSDVVWVTSPFPVVGKPFDPDILHRWLLHNLGPSLQ</sequence>
<feature type="modified residue" description="4-aspartylphosphate" evidence="1">
    <location>
        <position position="76"/>
    </location>
</feature>
<dbReference type="AlphaFoldDB" id="A0A1I7NU48"/>
<dbReference type="EMBL" id="FPCH01000003">
    <property type="protein sequence ID" value="SFV38118.1"/>
    <property type="molecule type" value="Genomic_DNA"/>
</dbReference>
<dbReference type="InterPro" id="IPR001789">
    <property type="entry name" value="Sig_transdc_resp-reg_receiver"/>
</dbReference>
<protein>
    <submittedName>
        <fullName evidence="3">Response regulator receiver domain-containing protein</fullName>
    </submittedName>
</protein>
<evidence type="ECO:0000256" key="1">
    <source>
        <dbReference type="PROSITE-ProRule" id="PRU00169"/>
    </source>
</evidence>
<accession>A0A1I7NU48</accession>
<reference evidence="4" key="1">
    <citation type="submission" date="2016-10" db="EMBL/GenBank/DDBJ databases">
        <authorList>
            <person name="Varghese N."/>
            <person name="Submissions S."/>
        </authorList>
    </citation>
    <scope>NUCLEOTIDE SEQUENCE [LARGE SCALE GENOMIC DNA]</scope>
    <source>
        <strain evidence="4">DSM 1565</strain>
    </source>
</reference>
<dbReference type="OrthoDB" id="7932149at2"/>
<dbReference type="Proteomes" id="UP000199423">
    <property type="component" value="Unassembled WGS sequence"/>
</dbReference>
<dbReference type="PROSITE" id="PS50110">
    <property type="entry name" value="RESPONSE_REGULATORY"/>
    <property type="match status" value="1"/>
</dbReference>